<dbReference type="OrthoDB" id="9799147at2"/>
<evidence type="ECO:0000259" key="6">
    <source>
        <dbReference type="PROSITE" id="PS51186"/>
    </source>
</evidence>
<evidence type="ECO:0000256" key="5">
    <source>
        <dbReference type="ARBA" id="ARBA00049880"/>
    </source>
</evidence>
<reference evidence="8" key="1">
    <citation type="submission" date="2017-11" db="EMBL/GenBank/DDBJ databases">
        <title>The complete genome sequence of Sphingopyxis pomeranensis sp. nov. strain WS5A3p.</title>
        <authorList>
            <person name="Kaminski M.A."/>
        </authorList>
    </citation>
    <scope>NUCLEOTIDE SEQUENCE [LARGE SCALE GENOMIC DNA]</scope>
    <source>
        <strain evidence="8">WS5A3p</strain>
    </source>
</reference>
<dbReference type="CDD" id="cd04301">
    <property type="entry name" value="NAT_SF"/>
    <property type="match status" value="1"/>
</dbReference>
<dbReference type="Proteomes" id="UP000238954">
    <property type="component" value="Chromosome"/>
</dbReference>
<name>A0A2S8B3G1_9SPHN</name>
<organism evidence="7 8">
    <name type="scientific">Sphingopyxis lindanitolerans</name>
    <dbReference type="NCBI Taxonomy" id="2054227"/>
    <lineage>
        <taxon>Bacteria</taxon>
        <taxon>Pseudomonadati</taxon>
        <taxon>Pseudomonadota</taxon>
        <taxon>Alphaproteobacteria</taxon>
        <taxon>Sphingomonadales</taxon>
        <taxon>Sphingomonadaceae</taxon>
        <taxon>Sphingopyxis</taxon>
    </lineage>
</organism>
<dbReference type="PANTHER" id="PTHR36449:SF1">
    <property type="entry name" value="ACETYLTRANSFERASE"/>
    <property type="match status" value="1"/>
</dbReference>
<dbReference type="EMBL" id="PHFW01000003">
    <property type="protein sequence ID" value="PQM26945.1"/>
    <property type="molecule type" value="Genomic_DNA"/>
</dbReference>
<evidence type="ECO:0000256" key="3">
    <source>
        <dbReference type="ARBA" id="ARBA00022679"/>
    </source>
</evidence>
<feature type="domain" description="N-acetyltransferase" evidence="6">
    <location>
        <begin position="3"/>
        <end position="170"/>
    </location>
</feature>
<evidence type="ECO:0000256" key="1">
    <source>
        <dbReference type="ARBA" id="ARBA00022491"/>
    </source>
</evidence>
<keyword evidence="1" id="KW-0678">Repressor</keyword>
<dbReference type="SUPFAM" id="SSF55729">
    <property type="entry name" value="Acyl-CoA N-acyltransferases (Nat)"/>
    <property type="match status" value="1"/>
</dbReference>
<protein>
    <submittedName>
        <fullName evidence="7">N-acetyltransferase</fullName>
    </submittedName>
</protein>
<keyword evidence="3 7" id="KW-0808">Transferase</keyword>
<dbReference type="RefSeq" id="WP_106000315.1">
    <property type="nucleotide sequence ID" value="NZ_CM009578.1"/>
</dbReference>
<dbReference type="PROSITE" id="PS51186">
    <property type="entry name" value="GNAT"/>
    <property type="match status" value="1"/>
</dbReference>
<keyword evidence="2" id="KW-1277">Toxin-antitoxin system</keyword>
<comment type="caution">
    <text evidence="7">The sequence shown here is derived from an EMBL/GenBank/DDBJ whole genome shotgun (WGS) entry which is preliminary data.</text>
</comment>
<dbReference type="GO" id="GO:0016747">
    <property type="term" value="F:acyltransferase activity, transferring groups other than amino-acyl groups"/>
    <property type="evidence" value="ECO:0007669"/>
    <property type="project" value="InterPro"/>
</dbReference>
<comment type="catalytic activity">
    <reaction evidence="5">
        <text>glycyl-tRNA(Gly) + acetyl-CoA = N-acetylglycyl-tRNA(Gly) + CoA + H(+)</text>
        <dbReference type="Rhea" id="RHEA:81867"/>
        <dbReference type="Rhea" id="RHEA-COMP:9683"/>
        <dbReference type="Rhea" id="RHEA-COMP:19766"/>
        <dbReference type="ChEBI" id="CHEBI:15378"/>
        <dbReference type="ChEBI" id="CHEBI:57287"/>
        <dbReference type="ChEBI" id="CHEBI:57288"/>
        <dbReference type="ChEBI" id="CHEBI:78522"/>
        <dbReference type="ChEBI" id="CHEBI:232036"/>
    </reaction>
</comment>
<dbReference type="PANTHER" id="PTHR36449">
    <property type="entry name" value="ACETYLTRANSFERASE-RELATED"/>
    <property type="match status" value="1"/>
</dbReference>
<keyword evidence="4" id="KW-0012">Acyltransferase</keyword>
<gene>
    <name evidence="7" type="ORF">CVO77_18410</name>
</gene>
<evidence type="ECO:0000256" key="4">
    <source>
        <dbReference type="ARBA" id="ARBA00023315"/>
    </source>
</evidence>
<dbReference type="Gene3D" id="3.40.630.30">
    <property type="match status" value="1"/>
</dbReference>
<dbReference type="Pfam" id="PF13508">
    <property type="entry name" value="Acetyltransf_7"/>
    <property type="match status" value="1"/>
</dbReference>
<proteinExistence type="predicted"/>
<dbReference type="AlphaFoldDB" id="A0A2S8B3G1"/>
<dbReference type="InterPro" id="IPR016181">
    <property type="entry name" value="Acyl_CoA_acyltransferase"/>
</dbReference>
<evidence type="ECO:0000313" key="7">
    <source>
        <dbReference type="EMBL" id="PQM26945.1"/>
    </source>
</evidence>
<sequence length="175" mass="19223">MPLTFEPLAKRHDRSHFRCGEVELGEWFQKRAGQDERRNIARVFVALDDDSQIVGFYSLSAFTLSLDEVPHDVAAKLPRYDHIPAALIGRLARHEQSRGKGIGEILIADALHRIVNVAQDLAVFAIVVEAKSGAASDFYQSLGFIPFPMHTDRLFMLTSTAAAALKKANPAAGPA</sequence>
<keyword evidence="8" id="KW-1185">Reference proteome</keyword>
<dbReference type="InterPro" id="IPR000182">
    <property type="entry name" value="GNAT_dom"/>
</dbReference>
<evidence type="ECO:0000256" key="2">
    <source>
        <dbReference type="ARBA" id="ARBA00022649"/>
    </source>
</evidence>
<evidence type="ECO:0000313" key="8">
    <source>
        <dbReference type="Proteomes" id="UP000238954"/>
    </source>
</evidence>
<accession>A0A2S8B3G1</accession>